<evidence type="ECO:0000256" key="3">
    <source>
        <dbReference type="ARBA" id="ARBA00022576"/>
    </source>
</evidence>
<dbReference type="InterPro" id="IPR015422">
    <property type="entry name" value="PyrdxlP-dep_Trfase_small"/>
</dbReference>
<comment type="similarity">
    <text evidence="2 6">Belongs to the class-I pyridoxal-phosphate-dependent aminotransferase family.</text>
</comment>
<comment type="caution">
    <text evidence="8">The sequence shown here is derived from an EMBL/GenBank/DDBJ whole genome shotgun (WGS) entry which is preliminary data.</text>
</comment>
<dbReference type="InterPro" id="IPR015421">
    <property type="entry name" value="PyrdxlP-dep_Trfase_major"/>
</dbReference>
<dbReference type="RefSeq" id="WP_141189913.1">
    <property type="nucleotide sequence ID" value="NZ_JBHUMR010000007.1"/>
</dbReference>
<evidence type="ECO:0000259" key="7">
    <source>
        <dbReference type="Pfam" id="PF00155"/>
    </source>
</evidence>
<gene>
    <name evidence="8" type="ORF">ACFSTF_03170</name>
</gene>
<reference evidence="9" key="1">
    <citation type="journal article" date="2019" name="Int. J. Syst. Evol. Microbiol.">
        <title>The Global Catalogue of Microorganisms (GCM) 10K type strain sequencing project: providing services to taxonomists for standard genome sequencing and annotation.</title>
        <authorList>
            <consortium name="The Broad Institute Genomics Platform"/>
            <consortium name="The Broad Institute Genome Sequencing Center for Infectious Disease"/>
            <person name="Wu L."/>
            <person name="Ma J."/>
        </authorList>
    </citation>
    <scope>NUCLEOTIDE SEQUENCE [LARGE SCALE GENOMIC DNA]</scope>
    <source>
        <strain evidence="9">TISTR 2241</strain>
    </source>
</reference>
<dbReference type="PANTHER" id="PTHR46383">
    <property type="entry name" value="ASPARTATE AMINOTRANSFERASE"/>
    <property type="match status" value="1"/>
</dbReference>
<dbReference type="InterPro" id="IPR015424">
    <property type="entry name" value="PyrdxlP-dep_Trfase"/>
</dbReference>
<dbReference type="PROSITE" id="PS00105">
    <property type="entry name" value="AA_TRANSFER_CLASS_1"/>
    <property type="match status" value="1"/>
</dbReference>
<keyword evidence="3 6" id="KW-0032">Aminotransferase</keyword>
<evidence type="ECO:0000313" key="8">
    <source>
        <dbReference type="EMBL" id="MFD2616315.1"/>
    </source>
</evidence>
<dbReference type="EMBL" id="JBHUMR010000007">
    <property type="protein sequence ID" value="MFD2616315.1"/>
    <property type="molecule type" value="Genomic_DNA"/>
</dbReference>
<keyword evidence="9" id="KW-1185">Reference proteome</keyword>
<evidence type="ECO:0000256" key="2">
    <source>
        <dbReference type="ARBA" id="ARBA00007441"/>
    </source>
</evidence>
<evidence type="ECO:0000256" key="5">
    <source>
        <dbReference type="ARBA" id="ARBA00022898"/>
    </source>
</evidence>
<dbReference type="Gene3D" id="3.40.640.10">
    <property type="entry name" value="Type I PLP-dependent aspartate aminotransferase-like (Major domain)"/>
    <property type="match status" value="1"/>
</dbReference>
<dbReference type="InterPro" id="IPR004838">
    <property type="entry name" value="NHTrfase_class1_PyrdxlP-BS"/>
</dbReference>
<dbReference type="CDD" id="cd00609">
    <property type="entry name" value="AAT_like"/>
    <property type="match status" value="1"/>
</dbReference>
<accession>A0ABW5PN04</accession>
<evidence type="ECO:0000313" key="9">
    <source>
        <dbReference type="Proteomes" id="UP001597458"/>
    </source>
</evidence>
<dbReference type="Gene3D" id="3.90.1150.10">
    <property type="entry name" value="Aspartate Aminotransferase, domain 1"/>
    <property type="match status" value="1"/>
</dbReference>
<protein>
    <recommendedName>
        <fullName evidence="6">Aminotransferase</fullName>
        <ecNumber evidence="6">2.6.1.-</ecNumber>
    </recommendedName>
</protein>
<name>A0ABW5PN04_9BACI</name>
<dbReference type="EC" id="2.6.1.-" evidence="6"/>
<dbReference type="NCBIfam" id="NF005817">
    <property type="entry name" value="PRK07683.1"/>
    <property type="match status" value="1"/>
</dbReference>
<dbReference type="Proteomes" id="UP001597458">
    <property type="component" value="Unassembled WGS sequence"/>
</dbReference>
<organism evidence="8 9">
    <name type="scientific">Terrilactibacillus laevilacticus</name>
    <dbReference type="NCBI Taxonomy" id="1380157"/>
    <lineage>
        <taxon>Bacteria</taxon>
        <taxon>Bacillati</taxon>
        <taxon>Bacillota</taxon>
        <taxon>Bacilli</taxon>
        <taxon>Bacillales</taxon>
        <taxon>Bacillaceae</taxon>
        <taxon>Terrilactibacillus</taxon>
    </lineage>
</organism>
<evidence type="ECO:0000256" key="6">
    <source>
        <dbReference type="RuleBase" id="RU000481"/>
    </source>
</evidence>
<keyword evidence="4 6" id="KW-0808">Transferase</keyword>
<dbReference type="GO" id="GO:0008483">
    <property type="term" value="F:transaminase activity"/>
    <property type="evidence" value="ECO:0007669"/>
    <property type="project" value="UniProtKB-KW"/>
</dbReference>
<dbReference type="SUPFAM" id="SSF53383">
    <property type="entry name" value="PLP-dependent transferases"/>
    <property type="match status" value="1"/>
</dbReference>
<feature type="domain" description="Aminotransferase class I/classII large" evidence="7">
    <location>
        <begin position="29"/>
        <end position="377"/>
    </location>
</feature>
<sequence>MEHLVNENVKAVQVSGIRRFTQLMAKYPDVLSLTIGQPDFETPEHVKEAAKAAIDHNHTAYTAMEGVPELREAISQFALKKYHLHYDPESEIIATIGATEALDITFRTFLSPGDEVIIPAPAYPGYAGPIELCGGVPVYVDTTHTDFKITSEQIKKHLSDRTKMVVIPYPCNPTGCVLTKEELDDLVSVLKDEDVIVLSDEIYSELTYGIKHLSIAEYPVMKKKTVVINGLSKSHAMTGWRMGYILSDKDLIKHIIKSHQYAVTCISSITQYAAIEALTNGINDAEPMRQSYEKRLDYVLERLKNMGIDTVRPQGAFYVFPSIKKFNLTSFEFAHQLLEKEHVGVIPGDAFSPIGEGYIRISYAYSLEQLQEGLDRLERFIQTLEK</sequence>
<dbReference type="InterPro" id="IPR004839">
    <property type="entry name" value="Aminotransferase_I/II_large"/>
</dbReference>
<dbReference type="InterPro" id="IPR050596">
    <property type="entry name" value="AspAT/PAT-like"/>
</dbReference>
<evidence type="ECO:0000256" key="1">
    <source>
        <dbReference type="ARBA" id="ARBA00001933"/>
    </source>
</evidence>
<dbReference type="PANTHER" id="PTHR46383:SF4">
    <property type="entry name" value="AMINOTRANSFERASE"/>
    <property type="match status" value="1"/>
</dbReference>
<comment type="cofactor">
    <cofactor evidence="1 6">
        <name>pyridoxal 5'-phosphate</name>
        <dbReference type="ChEBI" id="CHEBI:597326"/>
    </cofactor>
</comment>
<dbReference type="Pfam" id="PF00155">
    <property type="entry name" value="Aminotran_1_2"/>
    <property type="match status" value="1"/>
</dbReference>
<keyword evidence="5" id="KW-0663">Pyridoxal phosphate</keyword>
<evidence type="ECO:0000256" key="4">
    <source>
        <dbReference type="ARBA" id="ARBA00022679"/>
    </source>
</evidence>
<proteinExistence type="inferred from homology"/>